<evidence type="ECO:0000259" key="12">
    <source>
        <dbReference type="PROSITE" id="PS50076"/>
    </source>
</evidence>
<feature type="chain" id="PRO_5031220896" description="DnaJ homolog subfamily C member 2" evidence="11">
    <location>
        <begin position="28"/>
        <end position="427"/>
    </location>
</feature>
<dbReference type="InterPro" id="IPR036869">
    <property type="entry name" value="J_dom_sf"/>
</dbReference>
<dbReference type="PROSITE" id="PS51293">
    <property type="entry name" value="SANT"/>
    <property type="match status" value="1"/>
</dbReference>
<keyword evidence="4 11" id="KW-0732">Signal</keyword>
<feature type="region of interest" description="Disordered" evidence="9">
    <location>
        <begin position="310"/>
        <end position="339"/>
    </location>
</feature>
<feature type="compositionally biased region" description="Polar residues" evidence="9">
    <location>
        <begin position="235"/>
        <end position="253"/>
    </location>
</feature>
<evidence type="ECO:0000313" key="16">
    <source>
        <dbReference type="EMBL" id="CAE2343454.1"/>
    </source>
</evidence>
<evidence type="ECO:0000256" key="7">
    <source>
        <dbReference type="ARBA" id="ARBA00023136"/>
    </source>
</evidence>
<feature type="signal peptide" evidence="11">
    <location>
        <begin position="1"/>
        <end position="27"/>
    </location>
</feature>
<name>A0A7S4PR69_GUITH</name>
<dbReference type="PROSITE" id="PS50076">
    <property type="entry name" value="DNAJ_2"/>
    <property type="match status" value="1"/>
</dbReference>
<dbReference type="AlphaFoldDB" id="A0A7S4PR69"/>
<dbReference type="InterPro" id="IPR017884">
    <property type="entry name" value="SANT_dom"/>
</dbReference>
<dbReference type="InterPro" id="IPR001005">
    <property type="entry name" value="SANT/Myb"/>
</dbReference>
<dbReference type="Gene3D" id="1.10.287.110">
    <property type="entry name" value="DnaJ domain"/>
    <property type="match status" value="1"/>
</dbReference>
<keyword evidence="5" id="KW-0156">Chromatin regulator</keyword>
<evidence type="ECO:0000256" key="5">
    <source>
        <dbReference type="ARBA" id="ARBA00022853"/>
    </source>
</evidence>
<dbReference type="PROSITE" id="PS51294">
    <property type="entry name" value="HTH_MYB"/>
    <property type="match status" value="1"/>
</dbReference>
<sequence length="427" mass="47407">MVMMYQRRQACLALLAILLAFLGSSAAREGKDLVDMEFCGNDDCYEVLNVTADSTRGEIRRAYHKLSLQYHPDKVGDKSDEEKAASNAKFLKVSSAYEVLANEKSRQSYDIWVKGGRKRRPKPGEEYDGPMPSYYRDEGFRDVKDTPDAFIGVFVTLLISIGIPLYMSMKGRIKKWKKLPPFVYISELFRTKEKPSTLDKADTPTVSRKERRGEAAPRPSKQLGVANISAVSSSLSENNKSQIEPSPETSAITKVSGPWSPEEDAELTRAVAKFPGGSMDRWSNIAKFIGTRTEEDCIARYAELKQANAKVMSNKPSAASMTPDSNSKPRPDNSSQSAKISINDYAKKVKEAQTSSMEATNVIEGRAWTAAEQALLENAMRLVDKSVSDRWDKIAEMIPSRSKKEVIARVKDVKKKLSASTSDGGSR</sequence>
<evidence type="ECO:0000256" key="8">
    <source>
        <dbReference type="ARBA" id="ARBA00037847"/>
    </source>
</evidence>
<evidence type="ECO:0000256" key="11">
    <source>
        <dbReference type="SAM" id="SignalP"/>
    </source>
</evidence>
<dbReference type="InterPro" id="IPR001623">
    <property type="entry name" value="DnaJ_domain"/>
</dbReference>
<dbReference type="GO" id="GO:0012505">
    <property type="term" value="C:endomembrane system"/>
    <property type="evidence" value="ECO:0007669"/>
    <property type="project" value="UniProtKB-SubCell"/>
</dbReference>
<dbReference type="PRINTS" id="PR00625">
    <property type="entry name" value="JDOMAIN"/>
</dbReference>
<feature type="domain" description="SANT" evidence="14">
    <location>
        <begin position="254"/>
        <end position="309"/>
    </location>
</feature>
<protein>
    <recommendedName>
        <fullName evidence="2">DnaJ homolog subfamily C member 2</fullName>
    </recommendedName>
</protein>
<feature type="domain" description="HTH myb-type" evidence="15">
    <location>
        <begin position="251"/>
        <end position="309"/>
    </location>
</feature>
<dbReference type="InterPro" id="IPR052606">
    <property type="entry name" value="DnaJ_domain_protein"/>
</dbReference>
<dbReference type="Pfam" id="PF23082">
    <property type="entry name" value="Myb_DNA-binding_2"/>
    <property type="match status" value="1"/>
</dbReference>
<dbReference type="GO" id="GO:0006325">
    <property type="term" value="P:chromatin organization"/>
    <property type="evidence" value="ECO:0007669"/>
    <property type="project" value="UniProtKB-KW"/>
</dbReference>
<accession>A0A7S4PR69</accession>
<evidence type="ECO:0000259" key="14">
    <source>
        <dbReference type="PROSITE" id="PS51293"/>
    </source>
</evidence>
<gene>
    <name evidence="16" type="ORF">GTHE00462_LOCUS41073</name>
</gene>
<evidence type="ECO:0000256" key="1">
    <source>
        <dbReference type="ARBA" id="ARBA00004514"/>
    </source>
</evidence>
<dbReference type="Gene3D" id="1.10.10.60">
    <property type="entry name" value="Homeodomain-like"/>
    <property type="match status" value="2"/>
</dbReference>
<feature type="region of interest" description="Disordered" evidence="9">
    <location>
        <begin position="195"/>
        <end position="223"/>
    </location>
</feature>
<feature type="domain" description="J" evidence="12">
    <location>
        <begin position="43"/>
        <end position="113"/>
    </location>
</feature>
<feature type="domain" description="Myb-like" evidence="13">
    <location>
        <begin position="368"/>
        <end position="414"/>
    </location>
</feature>
<evidence type="ECO:0000259" key="15">
    <source>
        <dbReference type="PROSITE" id="PS51294"/>
    </source>
</evidence>
<feature type="compositionally biased region" description="Basic and acidic residues" evidence="9">
    <location>
        <begin position="195"/>
        <end position="215"/>
    </location>
</feature>
<feature type="compositionally biased region" description="Polar residues" evidence="9">
    <location>
        <begin position="314"/>
        <end position="339"/>
    </location>
</feature>
<dbReference type="EMBL" id="HBKN01052603">
    <property type="protein sequence ID" value="CAE2343454.1"/>
    <property type="molecule type" value="Transcribed_RNA"/>
</dbReference>
<keyword evidence="3 10" id="KW-0812">Transmembrane</keyword>
<feature type="region of interest" description="Disordered" evidence="9">
    <location>
        <begin position="235"/>
        <end position="264"/>
    </location>
</feature>
<dbReference type="Pfam" id="PF00226">
    <property type="entry name" value="DnaJ"/>
    <property type="match status" value="1"/>
</dbReference>
<dbReference type="GO" id="GO:0005829">
    <property type="term" value="C:cytosol"/>
    <property type="evidence" value="ECO:0007669"/>
    <property type="project" value="UniProtKB-SubCell"/>
</dbReference>
<evidence type="ECO:0000256" key="6">
    <source>
        <dbReference type="ARBA" id="ARBA00022989"/>
    </source>
</evidence>
<evidence type="ECO:0000256" key="3">
    <source>
        <dbReference type="ARBA" id="ARBA00022692"/>
    </source>
</evidence>
<dbReference type="SUPFAM" id="SSF46689">
    <property type="entry name" value="Homeodomain-like"/>
    <property type="match status" value="2"/>
</dbReference>
<evidence type="ECO:0000256" key="2">
    <source>
        <dbReference type="ARBA" id="ARBA00014469"/>
    </source>
</evidence>
<evidence type="ECO:0000256" key="9">
    <source>
        <dbReference type="SAM" id="MobiDB-lite"/>
    </source>
</evidence>
<evidence type="ECO:0000259" key="13">
    <source>
        <dbReference type="PROSITE" id="PS50090"/>
    </source>
</evidence>
<comment type="subcellular location">
    <subcellularLocation>
        <location evidence="1">Cytoplasm</location>
        <location evidence="1">Cytosol</location>
    </subcellularLocation>
    <subcellularLocation>
        <location evidence="8">Endomembrane system</location>
        <topology evidence="8">Single-pass membrane protein</topology>
    </subcellularLocation>
</comment>
<dbReference type="CDD" id="cd00167">
    <property type="entry name" value="SANT"/>
    <property type="match status" value="2"/>
</dbReference>
<dbReference type="InterPro" id="IPR009057">
    <property type="entry name" value="Homeodomain-like_sf"/>
</dbReference>
<dbReference type="SMART" id="SM00717">
    <property type="entry name" value="SANT"/>
    <property type="match status" value="2"/>
</dbReference>
<reference evidence="16" key="1">
    <citation type="submission" date="2021-01" db="EMBL/GenBank/DDBJ databases">
        <authorList>
            <person name="Corre E."/>
            <person name="Pelletier E."/>
            <person name="Niang G."/>
            <person name="Scheremetjew M."/>
            <person name="Finn R."/>
            <person name="Kale V."/>
            <person name="Holt S."/>
            <person name="Cochrane G."/>
            <person name="Meng A."/>
            <person name="Brown T."/>
            <person name="Cohen L."/>
        </authorList>
    </citation>
    <scope>NUCLEOTIDE SEQUENCE</scope>
    <source>
        <strain evidence="16">CCMP 2712</strain>
    </source>
</reference>
<proteinExistence type="predicted"/>
<dbReference type="PROSITE" id="PS50090">
    <property type="entry name" value="MYB_LIKE"/>
    <property type="match status" value="2"/>
</dbReference>
<evidence type="ECO:0000256" key="4">
    <source>
        <dbReference type="ARBA" id="ARBA00022729"/>
    </source>
</evidence>
<dbReference type="InterPro" id="IPR017930">
    <property type="entry name" value="Myb_dom"/>
</dbReference>
<feature type="transmembrane region" description="Helical" evidence="10">
    <location>
        <begin position="149"/>
        <end position="169"/>
    </location>
</feature>
<dbReference type="SMART" id="SM00271">
    <property type="entry name" value="DnaJ"/>
    <property type="match status" value="1"/>
</dbReference>
<keyword evidence="7 10" id="KW-0472">Membrane</keyword>
<dbReference type="PANTHER" id="PTHR44653">
    <property type="entry name" value="DNAJ HOMOLOG SUBFAMILY C MEMBER 1"/>
    <property type="match status" value="1"/>
</dbReference>
<dbReference type="CDD" id="cd06257">
    <property type="entry name" value="DnaJ"/>
    <property type="match status" value="1"/>
</dbReference>
<organism evidence="16">
    <name type="scientific">Guillardia theta</name>
    <name type="common">Cryptophyte</name>
    <name type="synonym">Cryptomonas phi</name>
    <dbReference type="NCBI Taxonomy" id="55529"/>
    <lineage>
        <taxon>Eukaryota</taxon>
        <taxon>Cryptophyceae</taxon>
        <taxon>Pyrenomonadales</taxon>
        <taxon>Geminigeraceae</taxon>
        <taxon>Guillardia</taxon>
    </lineage>
</organism>
<dbReference type="PANTHER" id="PTHR44653:SF2">
    <property type="entry name" value="DNAJ HOMOLOG SUBFAMILY C MEMBER 1"/>
    <property type="match status" value="1"/>
</dbReference>
<evidence type="ECO:0000256" key="10">
    <source>
        <dbReference type="SAM" id="Phobius"/>
    </source>
</evidence>
<keyword evidence="6 10" id="KW-1133">Transmembrane helix</keyword>
<dbReference type="SUPFAM" id="SSF46565">
    <property type="entry name" value="Chaperone J-domain"/>
    <property type="match status" value="1"/>
</dbReference>
<feature type="domain" description="Myb-like" evidence="13">
    <location>
        <begin position="257"/>
        <end position="305"/>
    </location>
</feature>
<dbReference type="Pfam" id="PF00249">
    <property type="entry name" value="Myb_DNA-binding"/>
    <property type="match status" value="1"/>
</dbReference>